<protein>
    <submittedName>
        <fullName evidence="1">Uncharacterized protein</fullName>
    </submittedName>
</protein>
<evidence type="ECO:0000313" key="2">
    <source>
        <dbReference type="Proteomes" id="UP000198538"/>
    </source>
</evidence>
<organism evidence="1 2">
    <name type="scientific">Paenibacillus polysaccharolyticus</name>
    <dbReference type="NCBI Taxonomy" id="582692"/>
    <lineage>
        <taxon>Bacteria</taxon>
        <taxon>Bacillati</taxon>
        <taxon>Bacillota</taxon>
        <taxon>Bacilli</taxon>
        <taxon>Bacillales</taxon>
        <taxon>Paenibacillaceae</taxon>
        <taxon>Paenibacillus</taxon>
    </lineage>
</organism>
<evidence type="ECO:0000313" key="1">
    <source>
        <dbReference type="EMBL" id="SCZ13143.1"/>
    </source>
</evidence>
<gene>
    <name evidence="1" type="ORF">SAMN05720606_12845</name>
</gene>
<dbReference type="AlphaFoldDB" id="A0A1G5LJQ3"/>
<reference evidence="2" key="1">
    <citation type="submission" date="2016-10" db="EMBL/GenBank/DDBJ databases">
        <authorList>
            <person name="Varghese N."/>
            <person name="Submissions S."/>
        </authorList>
    </citation>
    <scope>NUCLEOTIDE SEQUENCE [LARGE SCALE GENOMIC DNA]</scope>
    <source>
        <strain evidence="2">BL9</strain>
    </source>
</reference>
<keyword evidence="2" id="KW-1185">Reference proteome</keyword>
<dbReference type="Proteomes" id="UP000198538">
    <property type="component" value="Unassembled WGS sequence"/>
</dbReference>
<dbReference type="EMBL" id="FMVM01000028">
    <property type="protein sequence ID" value="SCZ13143.1"/>
    <property type="molecule type" value="Genomic_DNA"/>
</dbReference>
<name>A0A1G5LJQ3_9BACL</name>
<accession>A0A1G5LJQ3</accession>
<sequence>MHEHDVVFLTMNGLTLSFMNGLSYSEDGLNCFGNDHDEEEWIKLVFQYMLLEVLDMPYENEAQQDIDVMCGLLLYMV</sequence>
<proteinExistence type="predicted"/>